<dbReference type="PANTHER" id="PTHR43792:SF8">
    <property type="entry name" value="[RIBOSOMAL PROTEIN US5]-ALANINE N-ACETYLTRANSFERASE"/>
    <property type="match status" value="1"/>
</dbReference>
<proteinExistence type="inferred from homology"/>
<evidence type="ECO:0000256" key="1">
    <source>
        <dbReference type="ARBA" id="ARBA00022679"/>
    </source>
</evidence>
<dbReference type="InterPro" id="IPR051531">
    <property type="entry name" value="N-acetyltransferase"/>
</dbReference>
<keyword evidence="6" id="KW-1185">Reference proteome</keyword>
<reference evidence="5 6" key="1">
    <citation type="submission" date="2020-05" db="EMBL/GenBank/DDBJ databases">
        <title>Paenibacillus glebae, sp. nov., Paenibacillus humi sp. nov., Paenibacillus pedi sp. nov., Paenibacillus terrestris sp. nov. and Paenibacillus terricola sp. nov., isolated from a forest top soil sample.</title>
        <authorList>
            <person name="Qi S."/>
            <person name="Carlier A."/>
            <person name="Cnockaert M."/>
            <person name="Vandamme P."/>
        </authorList>
    </citation>
    <scope>NUCLEOTIDE SEQUENCE [LARGE SCALE GENOMIC DNA]</scope>
    <source>
        <strain evidence="5 6">LMG 29502</strain>
    </source>
</reference>
<dbReference type="PROSITE" id="PS51186">
    <property type="entry name" value="GNAT"/>
    <property type="match status" value="1"/>
</dbReference>
<dbReference type="Gene3D" id="3.40.630.30">
    <property type="match status" value="1"/>
</dbReference>
<keyword evidence="1" id="KW-0808">Transferase</keyword>
<gene>
    <name evidence="5" type="ORF">HQN87_02920</name>
</gene>
<protein>
    <submittedName>
        <fullName evidence="5">GNAT family N-acetyltransferase</fullName>
    </submittedName>
</protein>
<dbReference type="Pfam" id="PF13302">
    <property type="entry name" value="Acetyltransf_3"/>
    <property type="match status" value="1"/>
</dbReference>
<evidence type="ECO:0000259" key="4">
    <source>
        <dbReference type="PROSITE" id="PS51186"/>
    </source>
</evidence>
<evidence type="ECO:0000313" key="5">
    <source>
        <dbReference type="EMBL" id="NQX44272.1"/>
    </source>
</evidence>
<dbReference type="InterPro" id="IPR000182">
    <property type="entry name" value="GNAT_dom"/>
</dbReference>
<sequence>MTEQRVYLRFPEETDAGELTGMYTRNREFFEEHSPEVNEEFYTEAYQREKIVQYSKDRAADERYDFLVIHKADNRIIGTIGLSFVVRGPLQSCMIGYSLDKDYNGKGYMTEAVKQAVSYAFGELKFHRITGEASPGNPGSIRVLENAGFHKEGIARLNVKIRGVWKDHQILAMINPADLIEQAEQ</sequence>
<dbReference type="PANTHER" id="PTHR43792">
    <property type="entry name" value="GNAT FAMILY, PUTATIVE (AFU_ORTHOLOGUE AFUA_3G00765)-RELATED-RELATED"/>
    <property type="match status" value="1"/>
</dbReference>
<dbReference type="SUPFAM" id="SSF55729">
    <property type="entry name" value="Acyl-CoA N-acyltransferases (Nat)"/>
    <property type="match status" value="1"/>
</dbReference>
<dbReference type="EMBL" id="JABMKX010000001">
    <property type="protein sequence ID" value="NQX44272.1"/>
    <property type="molecule type" value="Genomic_DNA"/>
</dbReference>
<dbReference type="Proteomes" id="UP000711047">
    <property type="component" value="Unassembled WGS sequence"/>
</dbReference>
<keyword evidence="2" id="KW-0012">Acyltransferase</keyword>
<comment type="similarity">
    <text evidence="3">Belongs to the acetyltransferase family. RimJ subfamily.</text>
</comment>
<evidence type="ECO:0000313" key="6">
    <source>
        <dbReference type="Proteomes" id="UP000711047"/>
    </source>
</evidence>
<comment type="caution">
    <text evidence="5">The sequence shown here is derived from an EMBL/GenBank/DDBJ whole genome shotgun (WGS) entry which is preliminary data.</text>
</comment>
<feature type="domain" description="N-acetyltransferase" evidence="4">
    <location>
        <begin position="8"/>
        <end position="171"/>
    </location>
</feature>
<evidence type="ECO:0000256" key="2">
    <source>
        <dbReference type="ARBA" id="ARBA00023315"/>
    </source>
</evidence>
<dbReference type="InterPro" id="IPR016181">
    <property type="entry name" value="Acyl_CoA_acyltransferase"/>
</dbReference>
<evidence type="ECO:0000256" key="3">
    <source>
        <dbReference type="ARBA" id="ARBA00038502"/>
    </source>
</evidence>
<accession>A0ABX2DI64</accession>
<organism evidence="5 6">
    <name type="scientific">Paenibacillus tritici</name>
    <dbReference type="NCBI Taxonomy" id="1873425"/>
    <lineage>
        <taxon>Bacteria</taxon>
        <taxon>Bacillati</taxon>
        <taxon>Bacillota</taxon>
        <taxon>Bacilli</taxon>
        <taxon>Bacillales</taxon>
        <taxon>Paenibacillaceae</taxon>
        <taxon>Paenibacillus</taxon>
    </lineage>
</organism>
<dbReference type="RefSeq" id="WP_173127400.1">
    <property type="nucleotide sequence ID" value="NZ_JABMKX010000001.1"/>
</dbReference>
<name>A0ABX2DI64_9BACL</name>